<evidence type="ECO:0000313" key="9">
    <source>
        <dbReference type="Proteomes" id="UP000233256"/>
    </source>
</evidence>
<gene>
    <name evidence="8" type="ORF">CVV64_22720</name>
</gene>
<reference evidence="8 9" key="1">
    <citation type="journal article" date="2017" name="ISME J.">
        <title>Potential for microbial H2 and metal transformations associated with novel bacteria and archaea in deep terrestrial subsurface sediments.</title>
        <authorList>
            <person name="Hernsdorf A.W."/>
            <person name="Amano Y."/>
            <person name="Miyakawa K."/>
            <person name="Ise K."/>
            <person name="Suzuki Y."/>
            <person name="Anantharaman K."/>
            <person name="Probst A."/>
            <person name="Burstein D."/>
            <person name="Thomas B.C."/>
            <person name="Banfield J.F."/>
        </authorList>
    </citation>
    <scope>NUCLEOTIDE SEQUENCE [LARGE SCALE GENOMIC DNA]</scope>
    <source>
        <strain evidence="8">HGW-Wallbacteria-1</strain>
    </source>
</reference>
<feature type="transmembrane region" description="Helical" evidence="6">
    <location>
        <begin position="106"/>
        <end position="127"/>
    </location>
</feature>
<proteinExistence type="inferred from homology"/>
<evidence type="ECO:0000313" key="8">
    <source>
        <dbReference type="EMBL" id="PKK87100.1"/>
    </source>
</evidence>
<comment type="subcellular location">
    <subcellularLocation>
        <location evidence="1 6">Cell membrane</location>
        <topology evidence="1 6">Multi-pass membrane protein</topology>
    </subcellularLocation>
</comment>
<feature type="transmembrane region" description="Helical" evidence="6">
    <location>
        <begin position="163"/>
        <end position="181"/>
    </location>
</feature>
<feature type="transmembrane region" description="Helical" evidence="6">
    <location>
        <begin position="12"/>
        <end position="31"/>
    </location>
</feature>
<evidence type="ECO:0000256" key="2">
    <source>
        <dbReference type="ARBA" id="ARBA00022475"/>
    </source>
</evidence>
<sequence length="210" mass="23284">MEIFSTLDTLQSFLLQFGIWTPLAFFLLQLLQIIIAPIPGGTVGLVGGALFGTIGGFLISATGTLAGSIIVFLLSKRFGRPFVIRFVSSELIEKYDHIKESKLNTVLFLIFLFPLFPDDMLCFIAGLSPMPVKTFILIVMLARTPSVFINTMIGAGIMDDSPTQFIIAVTIYAVLIAVLYFNRKRLDTFIHHSKKRVAELPSPPKIDKEL</sequence>
<dbReference type="Proteomes" id="UP000233256">
    <property type="component" value="Unassembled WGS sequence"/>
</dbReference>
<dbReference type="GO" id="GO:0005886">
    <property type="term" value="C:plasma membrane"/>
    <property type="evidence" value="ECO:0007669"/>
    <property type="project" value="UniProtKB-SubCell"/>
</dbReference>
<comment type="caution">
    <text evidence="8">The sequence shown here is derived from an EMBL/GenBank/DDBJ whole genome shotgun (WGS) entry which is preliminary data.</text>
</comment>
<evidence type="ECO:0000256" key="3">
    <source>
        <dbReference type="ARBA" id="ARBA00022692"/>
    </source>
</evidence>
<evidence type="ECO:0000256" key="4">
    <source>
        <dbReference type="ARBA" id="ARBA00022989"/>
    </source>
</evidence>
<keyword evidence="4 6" id="KW-1133">Transmembrane helix</keyword>
<feature type="transmembrane region" description="Helical" evidence="6">
    <location>
        <begin position="43"/>
        <end position="74"/>
    </location>
</feature>
<dbReference type="PANTHER" id="PTHR12677">
    <property type="entry name" value="GOLGI APPARATUS MEMBRANE PROTEIN TVP38-RELATED"/>
    <property type="match status" value="1"/>
</dbReference>
<evidence type="ECO:0000259" key="7">
    <source>
        <dbReference type="Pfam" id="PF09335"/>
    </source>
</evidence>
<name>A0A2N1PFJ3_9BACT</name>
<dbReference type="InterPro" id="IPR015414">
    <property type="entry name" value="TMEM64"/>
</dbReference>
<dbReference type="EMBL" id="PGXC01000213">
    <property type="protein sequence ID" value="PKK87100.1"/>
    <property type="molecule type" value="Genomic_DNA"/>
</dbReference>
<evidence type="ECO:0000256" key="1">
    <source>
        <dbReference type="ARBA" id="ARBA00004651"/>
    </source>
</evidence>
<protein>
    <recommendedName>
        <fullName evidence="6">TVP38/TMEM64 family membrane protein</fullName>
    </recommendedName>
</protein>
<evidence type="ECO:0000256" key="6">
    <source>
        <dbReference type="RuleBase" id="RU366058"/>
    </source>
</evidence>
<comment type="caution">
    <text evidence="6">Lacks conserved residue(s) required for the propagation of feature annotation.</text>
</comment>
<feature type="domain" description="VTT" evidence="7">
    <location>
        <begin position="38"/>
        <end position="155"/>
    </location>
</feature>
<dbReference type="PANTHER" id="PTHR12677:SF49">
    <property type="entry name" value="TVP38_TMEM64 FAMILY MEMBRANE PROTEIN"/>
    <property type="match status" value="1"/>
</dbReference>
<evidence type="ECO:0000256" key="5">
    <source>
        <dbReference type="ARBA" id="ARBA00023136"/>
    </source>
</evidence>
<keyword evidence="3 6" id="KW-0812">Transmembrane</keyword>
<organism evidence="8 9">
    <name type="scientific">Candidatus Wallbacteria bacterium HGW-Wallbacteria-1</name>
    <dbReference type="NCBI Taxonomy" id="2013854"/>
    <lineage>
        <taxon>Bacteria</taxon>
        <taxon>Candidatus Walliibacteriota</taxon>
    </lineage>
</organism>
<accession>A0A2N1PFJ3</accession>
<keyword evidence="2 6" id="KW-1003">Cell membrane</keyword>
<dbReference type="AlphaFoldDB" id="A0A2N1PFJ3"/>
<dbReference type="InterPro" id="IPR032816">
    <property type="entry name" value="VTT_dom"/>
</dbReference>
<keyword evidence="5 6" id="KW-0472">Membrane</keyword>
<dbReference type="Pfam" id="PF09335">
    <property type="entry name" value="VTT_dom"/>
    <property type="match status" value="1"/>
</dbReference>
<comment type="similarity">
    <text evidence="6">Belongs to the TVP38/TMEM64 family.</text>
</comment>